<dbReference type="InterPro" id="IPR039426">
    <property type="entry name" value="TonB-dep_rcpt-like"/>
</dbReference>
<dbReference type="Gene3D" id="2.40.170.20">
    <property type="entry name" value="TonB-dependent receptor, beta-barrel domain"/>
    <property type="match status" value="1"/>
</dbReference>
<comment type="subcellular location">
    <subcellularLocation>
        <location evidence="1 14">Cell outer membrane</location>
        <topology evidence="1 14">Multi-pass membrane protein</topology>
    </subcellularLocation>
</comment>
<evidence type="ECO:0000256" key="13">
    <source>
        <dbReference type="ARBA" id="ARBA00023237"/>
    </source>
</evidence>
<evidence type="ECO:0000256" key="5">
    <source>
        <dbReference type="ARBA" id="ARBA00022496"/>
    </source>
</evidence>
<comment type="similarity">
    <text evidence="2 14 15">Belongs to the TonB-dependent receptor family.</text>
</comment>
<dbReference type="InterPro" id="IPR037066">
    <property type="entry name" value="Plug_dom_sf"/>
</dbReference>
<dbReference type="InterPro" id="IPR012910">
    <property type="entry name" value="Plug_dom"/>
</dbReference>
<gene>
    <name evidence="19" type="ORF">GCM10009038_16890</name>
</gene>
<dbReference type="NCBIfam" id="TIGR01783">
    <property type="entry name" value="TonB-siderophor"/>
    <property type="match status" value="1"/>
</dbReference>
<evidence type="ECO:0000256" key="11">
    <source>
        <dbReference type="ARBA" id="ARBA00023136"/>
    </source>
</evidence>
<keyword evidence="12 19" id="KW-0675">Receptor</keyword>
<keyword evidence="6 14" id="KW-0812">Transmembrane</keyword>
<evidence type="ECO:0000256" key="9">
    <source>
        <dbReference type="ARBA" id="ARBA00023065"/>
    </source>
</evidence>
<evidence type="ECO:0000256" key="15">
    <source>
        <dbReference type="RuleBase" id="RU003357"/>
    </source>
</evidence>
<keyword evidence="11 14" id="KW-0472">Membrane</keyword>
<evidence type="ECO:0000259" key="18">
    <source>
        <dbReference type="SMART" id="SM00965"/>
    </source>
</evidence>
<organism evidence="19 20">
    <name type="scientific">Salinicola rhizosphaerae</name>
    <dbReference type="NCBI Taxonomy" id="1443141"/>
    <lineage>
        <taxon>Bacteria</taxon>
        <taxon>Pseudomonadati</taxon>
        <taxon>Pseudomonadota</taxon>
        <taxon>Gammaproteobacteria</taxon>
        <taxon>Oceanospirillales</taxon>
        <taxon>Halomonadaceae</taxon>
        <taxon>Salinicola</taxon>
    </lineage>
</organism>
<dbReference type="PANTHER" id="PTHR32552:SF68">
    <property type="entry name" value="FERRICHROME OUTER MEMBRANE TRANSPORTER_PHAGE RECEPTOR"/>
    <property type="match status" value="1"/>
</dbReference>
<dbReference type="SUPFAM" id="SSF56935">
    <property type="entry name" value="Porins"/>
    <property type="match status" value="1"/>
</dbReference>
<evidence type="ECO:0000256" key="1">
    <source>
        <dbReference type="ARBA" id="ARBA00004571"/>
    </source>
</evidence>
<dbReference type="Pfam" id="PF07660">
    <property type="entry name" value="STN"/>
    <property type="match status" value="1"/>
</dbReference>
<dbReference type="EMBL" id="BMZI01000003">
    <property type="protein sequence ID" value="GHB18482.1"/>
    <property type="molecule type" value="Genomic_DNA"/>
</dbReference>
<keyword evidence="5" id="KW-0410">Iron transport</keyword>
<keyword evidence="3 14" id="KW-0813">Transport</keyword>
<dbReference type="InterPro" id="IPR000531">
    <property type="entry name" value="Beta-barrel_TonB"/>
</dbReference>
<accession>A0ABQ3DZL0</accession>
<dbReference type="RefSeq" id="WP_189444210.1">
    <property type="nucleotide sequence ID" value="NZ_BMZI01000003.1"/>
</dbReference>
<evidence type="ECO:0000256" key="6">
    <source>
        <dbReference type="ARBA" id="ARBA00022692"/>
    </source>
</evidence>
<evidence type="ECO:0000256" key="16">
    <source>
        <dbReference type="SAM" id="MobiDB-lite"/>
    </source>
</evidence>
<dbReference type="Gene3D" id="2.170.130.10">
    <property type="entry name" value="TonB-dependent receptor, plug domain"/>
    <property type="match status" value="1"/>
</dbReference>
<keyword evidence="9" id="KW-0406">Ion transport</keyword>
<name>A0ABQ3DZL0_9GAMM</name>
<dbReference type="Gene3D" id="3.55.50.30">
    <property type="match status" value="1"/>
</dbReference>
<keyword evidence="8" id="KW-0408">Iron</keyword>
<feature type="domain" description="Secretin/TonB short N-terminal" evidence="18">
    <location>
        <begin position="68"/>
        <end position="118"/>
    </location>
</feature>
<evidence type="ECO:0000256" key="3">
    <source>
        <dbReference type="ARBA" id="ARBA00022448"/>
    </source>
</evidence>
<dbReference type="InterPro" id="IPR011662">
    <property type="entry name" value="Secretin/TonB_short_N"/>
</dbReference>
<keyword evidence="10 15" id="KW-0798">TonB box</keyword>
<evidence type="ECO:0000256" key="2">
    <source>
        <dbReference type="ARBA" id="ARBA00009810"/>
    </source>
</evidence>
<comment type="caution">
    <text evidence="19">The sequence shown here is derived from an EMBL/GenBank/DDBJ whole genome shotgun (WGS) entry which is preliminary data.</text>
</comment>
<dbReference type="PANTHER" id="PTHR32552">
    <property type="entry name" value="FERRICHROME IRON RECEPTOR-RELATED"/>
    <property type="match status" value="1"/>
</dbReference>
<dbReference type="InterPro" id="IPR010105">
    <property type="entry name" value="TonB_sidphr_rcpt"/>
</dbReference>
<evidence type="ECO:0000256" key="7">
    <source>
        <dbReference type="ARBA" id="ARBA00022729"/>
    </source>
</evidence>
<keyword evidence="4 14" id="KW-1134">Transmembrane beta strand</keyword>
<evidence type="ECO:0000256" key="4">
    <source>
        <dbReference type="ARBA" id="ARBA00022452"/>
    </source>
</evidence>
<dbReference type="SMART" id="SM00965">
    <property type="entry name" value="STN"/>
    <property type="match status" value="1"/>
</dbReference>
<dbReference type="Pfam" id="PF07715">
    <property type="entry name" value="Plug"/>
    <property type="match status" value="1"/>
</dbReference>
<dbReference type="CDD" id="cd01347">
    <property type="entry name" value="ligand_gated_channel"/>
    <property type="match status" value="1"/>
</dbReference>
<keyword evidence="13 14" id="KW-0998">Cell outer membrane</keyword>
<evidence type="ECO:0000313" key="19">
    <source>
        <dbReference type="EMBL" id="GHB18482.1"/>
    </source>
</evidence>
<sequence length="793" mass="85566">MTTPTRRQRGSTRRPLQRQLPPATLAALLAFTAPPLLAAPQPQPAASVTIAAGPLNQALNRFAEATGVTLSWTPDLVGGHRSQGVSRAASTDQALATLLEGTGLVAHRTDSGYVIVKAPQTSSANLAPITVSATGLVSGVAPVDGYVATASRSATKTDTPLVETPRSVSVVTRDQIEAHGARNIEDAVAYTSGVSVGNYGFDPRFDQIQVRGFATTTSGNFLDGLRQPYDSWLASPNTLPYALERIDVIKGPDSVIFGQVSPGGVVNRVSKRPSADADNEITLTAGNKNTRQAEFDVGGAFDASGDVRYRVVGMARDAESDVEQIPDDASFIAPSVAIRLDDDTTLTLLAQYQDRETGGSPGYYQEGDDLTDFWTGDEDFDKASQHQWQLGWEFEHRFNDALSFSQHTRYQVISAVNQYTDGYDNVGSVVERTASGIYEDTSSVVTDNRLTGEFTTGALEHTLSGGVDYSYLDYDVLYAYGDAPSIDRDDPDYHQHIPAPDTIVSDIDGRAERTGVYLIDQIALGRWRFSAGLRHDWAEDVTRDAVSGNDRQQDDAGSGQFGVLYAFDNGVSPYLSYATSFEPQSGTDASGNHHAPSKGSQWEAGVKYQPPGRSLLLTAAAYQIEQTNVLTTDPDNRNYSVATGEQRMRGLELEMVADLTDELSMTAAYTLNDPEITKDNDGNTGNTPVNVSQHLASLWLDYDIDHGPLRGVGLSAGARYIGSSWDDAENTHKNDGYTLVDAGIHYDLSGKLAGVRVGVDAHNLADNRYLVCEGGYCYRGAGRRVLGSVSYRW</sequence>
<reference evidence="20" key="1">
    <citation type="journal article" date="2019" name="Int. J. Syst. Evol. Microbiol.">
        <title>The Global Catalogue of Microorganisms (GCM) 10K type strain sequencing project: providing services to taxonomists for standard genome sequencing and annotation.</title>
        <authorList>
            <consortium name="The Broad Institute Genomics Platform"/>
            <consortium name="The Broad Institute Genome Sequencing Center for Infectious Disease"/>
            <person name="Wu L."/>
            <person name="Ma J."/>
        </authorList>
    </citation>
    <scope>NUCLEOTIDE SEQUENCE [LARGE SCALE GENOMIC DNA]</scope>
    <source>
        <strain evidence="20">KCTC 32998</strain>
    </source>
</reference>
<evidence type="ECO:0000256" key="8">
    <source>
        <dbReference type="ARBA" id="ARBA00023004"/>
    </source>
</evidence>
<dbReference type="Proteomes" id="UP000646745">
    <property type="component" value="Unassembled WGS sequence"/>
</dbReference>
<evidence type="ECO:0000256" key="10">
    <source>
        <dbReference type="ARBA" id="ARBA00023077"/>
    </source>
</evidence>
<dbReference type="Pfam" id="PF00593">
    <property type="entry name" value="TonB_dep_Rec_b-barrel"/>
    <property type="match status" value="1"/>
</dbReference>
<evidence type="ECO:0000256" key="12">
    <source>
        <dbReference type="ARBA" id="ARBA00023170"/>
    </source>
</evidence>
<feature type="region of interest" description="Disordered" evidence="16">
    <location>
        <begin position="583"/>
        <end position="603"/>
    </location>
</feature>
<feature type="signal peptide" evidence="17">
    <location>
        <begin position="1"/>
        <end position="38"/>
    </location>
</feature>
<protein>
    <submittedName>
        <fullName evidence="19">TonB-dependent receptor</fullName>
    </submittedName>
</protein>
<keyword evidence="7 17" id="KW-0732">Signal</keyword>
<keyword evidence="20" id="KW-1185">Reference proteome</keyword>
<evidence type="ECO:0000256" key="14">
    <source>
        <dbReference type="PROSITE-ProRule" id="PRU01360"/>
    </source>
</evidence>
<feature type="chain" id="PRO_5046262295" evidence="17">
    <location>
        <begin position="39"/>
        <end position="793"/>
    </location>
</feature>
<dbReference type="InterPro" id="IPR036942">
    <property type="entry name" value="Beta-barrel_TonB_sf"/>
</dbReference>
<dbReference type="PROSITE" id="PS52016">
    <property type="entry name" value="TONB_DEPENDENT_REC_3"/>
    <property type="match status" value="1"/>
</dbReference>
<evidence type="ECO:0000256" key="17">
    <source>
        <dbReference type="SAM" id="SignalP"/>
    </source>
</evidence>
<evidence type="ECO:0000313" key="20">
    <source>
        <dbReference type="Proteomes" id="UP000646745"/>
    </source>
</evidence>
<proteinExistence type="inferred from homology"/>